<dbReference type="EMBL" id="JANCPR020000050">
    <property type="protein sequence ID" value="MDJ1137033.1"/>
    <property type="molecule type" value="Genomic_DNA"/>
</dbReference>
<protein>
    <submittedName>
        <fullName evidence="2">Tetratricopeptide repeat protein</fullName>
    </submittedName>
</protein>
<dbReference type="SUPFAM" id="SSF48452">
    <property type="entry name" value="TPR-like"/>
    <property type="match status" value="1"/>
</dbReference>
<reference evidence="2 3" key="1">
    <citation type="submission" date="2023-05" db="EMBL/GenBank/DDBJ databases">
        <title>Streptantibioticus silvisoli sp. nov., acidotolerant actinomycetes 1 from pine litter.</title>
        <authorList>
            <person name="Swiecimska M."/>
            <person name="Golinska P."/>
            <person name="Sangal V."/>
            <person name="Wachnowicz B."/>
            <person name="Goodfellow M."/>
        </authorList>
    </citation>
    <scope>NUCLEOTIDE SEQUENCE [LARGE SCALE GENOMIC DNA]</scope>
    <source>
        <strain evidence="2 3">DSM 42109</strain>
    </source>
</reference>
<feature type="region of interest" description="Disordered" evidence="1">
    <location>
        <begin position="352"/>
        <end position="374"/>
    </location>
</feature>
<evidence type="ECO:0000313" key="3">
    <source>
        <dbReference type="Proteomes" id="UP001214441"/>
    </source>
</evidence>
<comment type="caution">
    <text evidence="2">The sequence shown here is derived from an EMBL/GenBank/DDBJ whole genome shotgun (WGS) entry which is preliminary data.</text>
</comment>
<sequence length="374" mass="40155">MTQVTQESPVRGEGVWGKAVAPEYQGALGSLSVNSSLADVLAKGVEELRAAEAAGEQRETARCGLAVAEAYRRLGRITEADQAWKASYRAARSEQDAGAMAWAMWSGGTLARQRGALPLAYRLLGLAAELGERGDDVVARGYSLAGLAETGRIQGDYQAVRELHAQLLAEARRRGEARHTVWALEGIAQMHRNTGSYDTALDLFEEAARTAEAADDRRGRSWALRGIADVVSVRDGDTERALALLSDAECDCRKMDLSSALAYNHKMRGNVLYRAARYTEARDTYARALEEFAAMDEPRGTALSRLGLVKSLARLGRDRAETATELAELRVALERIGLLHARDMAAKAATELGVGPLPGPVPAPATAAGQGTPR</sequence>
<name>A0ABT7A6S6_9ACTN</name>
<evidence type="ECO:0000313" key="2">
    <source>
        <dbReference type="EMBL" id="MDJ1137033.1"/>
    </source>
</evidence>
<accession>A0ABT7A6S6</accession>
<dbReference type="Gene3D" id="1.25.40.10">
    <property type="entry name" value="Tetratricopeptide repeat domain"/>
    <property type="match status" value="2"/>
</dbReference>
<dbReference type="RefSeq" id="WP_274039421.1">
    <property type="nucleotide sequence ID" value="NZ_JANCPR020000050.1"/>
</dbReference>
<dbReference type="InterPro" id="IPR011990">
    <property type="entry name" value="TPR-like_helical_dom_sf"/>
</dbReference>
<feature type="compositionally biased region" description="Low complexity" evidence="1">
    <location>
        <begin position="364"/>
        <end position="374"/>
    </location>
</feature>
<proteinExistence type="predicted"/>
<dbReference type="Pfam" id="PF13424">
    <property type="entry name" value="TPR_12"/>
    <property type="match status" value="1"/>
</dbReference>
<dbReference type="Proteomes" id="UP001214441">
    <property type="component" value="Unassembled WGS sequence"/>
</dbReference>
<organism evidence="2 3">
    <name type="scientific">Streptomyces iconiensis</name>
    <dbReference type="NCBI Taxonomy" id="1384038"/>
    <lineage>
        <taxon>Bacteria</taxon>
        <taxon>Bacillati</taxon>
        <taxon>Actinomycetota</taxon>
        <taxon>Actinomycetes</taxon>
        <taxon>Kitasatosporales</taxon>
        <taxon>Streptomycetaceae</taxon>
        <taxon>Streptomyces</taxon>
    </lineage>
</organism>
<keyword evidence="3" id="KW-1185">Reference proteome</keyword>
<evidence type="ECO:0000256" key="1">
    <source>
        <dbReference type="SAM" id="MobiDB-lite"/>
    </source>
</evidence>
<gene>
    <name evidence="2" type="ORF">NMN56_034845</name>
</gene>